<feature type="domain" description="Cytochrome b561 bacterial/Ni-hydrogenase" evidence="7">
    <location>
        <begin position="11"/>
        <end position="186"/>
    </location>
</feature>
<accession>A0ABZ1CJL6</accession>
<feature type="transmembrane region" description="Helical" evidence="6">
    <location>
        <begin position="156"/>
        <end position="174"/>
    </location>
</feature>
<feature type="transmembrane region" description="Helical" evidence="6">
    <location>
        <begin position="102"/>
        <end position="123"/>
    </location>
</feature>
<evidence type="ECO:0000256" key="6">
    <source>
        <dbReference type="SAM" id="Phobius"/>
    </source>
</evidence>
<dbReference type="SUPFAM" id="SSF81342">
    <property type="entry name" value="Transmembrane di-heme cytochromes"/>
    <property type="match status" value="1"/>
</dbReference>
<evidence type="ECO:0000256" key="4">
    <source>
        <dbReference type="ARBA" id="ARBA00022989"/>
    </source>
</evidence>
<dbReference type="EMBL" id="CP141769">
    <property type="protein sequence ID" value="WRS39275.1"/>
    <property type="molecule type" value="Genomic_DNA"/>
</dbReference>
<comment type="subcellular location">
    <subcellularLocation>
        <location evidence="1">Cell membrane</location>
        <topology evidence="1">Multi-pass membrane protein</topology>
    </subcellularLocation>
</comment>
<dbReference type="Gene3D" id="1.20.950.20">
    <property type="entry name" value="Transmembrane di-heme cytochromes, Chain C"/>
    <property type="match status" value="1"/>
</dbReference>
<dbReference type="RefSeq" id="WP_324779807.1">
    <property type="nucleotide sequence ID" value="NZ_CP141769.1"/>
</dbReference>
<keyword evidence="9" id="KW-1185">Reference proteome</keyword>
<dbReference type="Proteomes" id="UP001334732">
    <property type="component" value="Chromosome"/>
</dbReference>
<evidence type="ECO:0000313" key="8">
    <source>
        <dbReference type="EMBL" id="WRS39275.1"/>
    </source>
</evidence>
<evidence type="ECO:0000259" key="7">
    <source>
        <dbReference type="Pfam" id="PF01292"/>
    </source>
</evidence>
<keyword evidence="5 6" id="KW-0472">Membrane</keyword>
<keyword evidence="4 6" id="KW-1133">Transmembrane helix</keyword>
<evidence type="ECO:0000256" key="5">
    <source>
        <dbReference type="ARBA" id="ARBA00023136"/>
    </source>
</evidence>
<gene>
    <name evidence="8" type="ORF">VA613_14905</name>
</gene>
<organism evidence="8 9">
    <name type="scientific">Thiobacillus sedimenti</name>
    <dbReference type="NCBI Taxonomy" id="3110231"/>
    <lineage>
        <taxon>Bacteria</taxon>
        <taxon>Pseudomonadati</taxon>
        <taxon>Pseudomonadota</taxon>
        <taxon>Betaproteobacteria</taxon>
        <taxon>Nitrosomonadales</taxon>
        <taxon>Thiobacillaceae</taxon>
        <taxon>Thiobacillus</taxon>
    </lineage>
</organism>
<dbReference type="Pfam" id="PF01292">
    <property type="entry name" value="Ni_hydr_CYTB"/>
    <property type="match status" value="1"/>
</dbReference>
<reference evidence="8 9" key="1">
    <citation type="submission" date="2023-12" db="EMBL/GenBank/DDBJ databases">
        <title>Thiobacillus sedimentum sp. nov., a chemolithoautotrophic sulfur-oxidizing bacterium isolated from freshwater sediment.</title>
        <authorList>
            <person name="Luo J."/>
            <person name="Dai C."/>
        </authorList>
    </citation>
    <scope>NUCLEOTIDE SEQUENCE [LARGE SCALE GENOMIC DNA]</scope>
    <source>
        <strain evidence="8 9">SCUT-2</strain>
    </source>
</reference>
<name>A0ABZ1CJL6_9PROT</name>
<feature type="transmembrane region" description="Helical" evidence="6">
    <location>
        <begin position="204"/>
        <end position="223"/>
    </location>
</feature>
<dbReference type="InterPro" id="IPR016174">
    <property type="entry name" value="Di-haem_cyt_TM"/>
</dbReference>
<dbReference type="PANTHER" id="PTHR30485">
    <property type="entry name" value="NI/FE-HYDROGENASE 1 B-TYPE CYTOCHROME SUBUNIT"/>
    <property type="match status" value="1"/>
</dbReference>
<evidence type="ECO:0000256" key="3">
    <source>
        <dbReference type="ARBA" id="ARBA00022692"/>
    </source>
</evidence>
<dbReference type="InterPro" id="IPR011577">
    <property type="entry name" value="Cyt_b561_bac/Ni-Hgenase"/>
</dbReference>
<evidence type="ECO:0000313" key="9">
    <source>
        <dbReference type="Proteomes" id="UP001334732"/>
    </source>
</evidence>
<keyword evidence="2" id="KW-1003">Cell membrane</keyword>
<dbReference type="PANTHER" id="PTHR30485:SF2">
    <property type="entry name" value="BLL0597 PROTEIN"/>
    <property type="match status" value="1"/>
</dbReference>
<evidence type="ECO:0000256" key="2">
    <source>
        <dbReference type="ARBA" id="ARBA00022475"/>
    </source>
</evidence>
<proteinExistence type="predicted"/>
<evidence type="ECO:0000256" key="1">
    <source>
        <dbReference type="ARBA" id="ARBA00004651"/>
    </source>
</evidence>
<feature type="transmembrane region" description="Helical" evidence="6">
    <location>
        <begin position="46"/>
        <end position="64"/>
    </location>
</feature>
<feature type="transmembrane region" description="Helical" evidence="6">
    <location>
        <begin position="18"/>
        <end position="34"/>
    </location>
</feature>
<keyword evidence="3 6" id="KW-0812">Transmembrane</keyword>
<dbReference type="InterPro" id="IPR051542">
    <property type="entry name" value="Hydrogenase_cytochrome"/>
</dbReference>
<sequence length="228" mass="25158">MTPSVPTRVKVWDVPVRLFHWLLLVLVSFSWLSGEEGGGWMEYHAWSGYAILSLVLFRIAWGVWGSDTARFAQFVRGPRITYAYFRSVVQGRPEAHLGHNPLGGWMIASLLAVLLVQAVTGLFGNDDDDFEAPFAHWLDHGTSSLVTTLHAYNFDLLLALVVLHVAAVLTHQWLRRDDMIRAMFTGFKAGLPGAAGRIVSNWRALALFGLTVALVAALLWSSGDASLA</sequence>
<protein>
    <submittedName>
        <fullName evidence="8">Cytochrome b/b6 domain-containing protein</fullName>
    </submittedName>
</protein>